<accession>A0A7W6NQQ7</accession>
<evidence type="ECO:0000313" key="2">
    <source>
        <dbReference type="EMBL" id="MBB4084183.1"/>
    </source>
</evidence>
<dbReference type="PANTHER" id="PTHR43138">
    <property type="entry name" value="ACETYLTRANSFERASE, GNAT FAMILY"/>
    <property type="match status" value="1"/>
</dbReference>
<dbReference type="InterPro" id="IPR016181">
    <property type="entry name" value="Acyl_CoA_acyltransferase"/>
</dbReference>
<sequence length="161" mass="17455">MDIRPATDADWPAIWAAMEPAIREGETLTLDRATTSDQAKAYWMAPAHEVSVAVIDGEVVGSSFLRPNQPGPGSHVGNCGYVVSPKAAGRGIARALCRHTQERGRERGFRALQFNIVISTNTRAVKAWQGEGFHIAGTLPGAFQRPNGDYVDAYVMFKSLV</sequence>
<comment type="caution">
    <text evidence="2">The sequence shown here is derived from an EMBL/GenBank/DDBJ whole genome shotgun (WGS) entry which is preliminary data.</text>
</comment>
<evidence type="ECO:0000259" key="1">
    <source>
        <dbReference type="PROSITE" id="PS51186"/>
    </source>
</evidence>
<dbReference type="Pfam" id="PF00583">
    <property type="entry name" value="Acetyltransf_1"/>
    <property type="match status" value="1"/>
</dbReference>
<dbReference type="EMBL" id="JACIDM010000003">
    <property type="protein sequence ID" value="MBB4084183.1"/>
    <property type="molecule type" value="Genomic_DNA"/>
</dbReference>
<organism evidence="2 3">
    <name type="scientific">Brevundimonas lenta</name>
    <dbReference type="NCBI Taxonomy" id="424796"/>
    <lineage>
        <taxon>Bacteria</taxon>
        <taxon>Pseudomonadati</taxon>
        <taxon>Pseudomonadota</taxon>
        <taxon>Alphaproteobacteria</taxon>
        <taxon>Caulobacterales</taxon>
        <taxon>Caulobacteraceae</taxon>
        <taxon>Brevundimonas</taxon>
    </lineage>
</organism>
<protein>
    <submittedName>
        <fullName evidence="2">Ribosomal protein S18 acetylase RimI-like enzyme</fullName>
    </submittedName>
</protein>
<dbReference type="InterPro" id="IPR000182">
    <property type="entry name" value="GNAT_dom"/>
</dbReference>
<dbReference type="AlphaFoldDB" id="A0A7W6NQQ7"/>
<dbReference type="GO" id="GO:0005840">
    <property type="term" value="C:ribosome"/>
    <property type="evidence" value="ECO:0007669"/>
    <property type="project" value="UniProtKB-KW"/>
</dbReference>
<gene>
    <name evidence="2" type="ORF">GGR12_003071</name>
</gene>
<evidence type="ECO:0000313" key="3">
    <source>
        <dbReference type="Proteomes" id="UP000529946"/>
    </source>
</evidence>
<name>A0A7W6NQQ7_9CAUL</name>
<dbReference type="CDD" id="cd04301">
    <property type="entry name" value="NAT_SF"/>
    <property type="match status" value="1"/>
</dbReference>
<proteinExistence type="predicted"/>
<feature type="domain" description="N-acetyltransferase" evidence="1">
    <location>
        <begin position="1"/>
        <end position="161"/>
    </location>
</feature>
<dbReference type="GO" id="GO:0016747">
    <property type="term" value="F:acyltransferase activity, transferring groups other than amino-acyl groups"/>
    <property type="evidence" value="ECO:0007669"/>
    <property type="project" value="InterPro"/>
</dbReference>
<dbReference type="PROSITE" id="PS51186">
    <property type="entry name" value="GNAT"/>
    <property type="match status" value="1"/>
</dbReference>
<dbReference type="Gene3D" id="3.40.630.30">
    <property type="match status" value="1"/>
</dbReference>
<keyword evidence="2" id="KW-0687">Ribonucleoprotein</keyword>
<dbReference type="SUPFAM" id="SSF55729">
    <property type="entry name" value="Acyl-CoA N-acyltransferases (Nat)"/>
    <property type="match status" value="1"/>
</dbReference>
<reference evidence="2 3" key="1">
    <citation type="submission" date="2020-08" db="EMBL/GenBank/DDBJ databases">
        <title>Genomic Encyclopedia of Type Strains, Phase IV (KMG-IV): sequencing the most valuable type-strain genomes for metagenomic binning, comparative biology and taxonomic classification.</title>
        <authorList>
            <person name="Goeker M."/>
        </authorList>
    </citation>
    <scope>NUCLEOTIDE SEQUENCE [LARGE SCALE GENOMIC DNA]</scope>
    <source>
        <strain evidence="2 3">DSM 23960</strain>
    </source>
</reference>
<dbReference type="Proteomes" id="UP000529946">
    <property type="component" value="Unassembled WGS sequence"/>
</dbReference>
<dbReference type="PANTHER" id="PTHR43138:SF1">
    <property type="entry name" value="N-ACETYLTRANSFERASE ACA1"/>
    <property type="match status" value="1"/>
</dbReference>
<keyword evidence="2" id="KW-0689">Ribosomal protein</keyword>
<dbReference type="InterPro" id="IPR052742">
    <property type="entry name" value="Mito_N-acetyltransferase"/>
</dbReference>
<dbReference type="RefSeq" id="WP_183205421.1">
    <property type="nucleotide sequence ID" value="NZ_BAAAER010000003.1"/>
</dbReference>
<keyword evidence="3" id="KW-1185">Reference proteome</keyword>